<name>A0AAV4WEY5_9ARAC</name>
<dbReference type="Proteomes" id="UP001054837">
    <property type="component" value="Unassembled WGS sequence"/>
</dbReference>
<evidence type="ECO:0000313" key="1">
    <source>
        <dbReference type="EMBL" id="GIY79875.1"/>
    </source>
</evidence>
<sequence>MRVRDAGVCVIFEGMFKKGAAVPITVHYRARAPQVENRSGPRTQPRLSFSMSPLIDYAPSPWKRLSTSIAPSSLQRQPKLNNMCIRTAWLF</sequence>
<protein>
    <submittedName>
        <fullName evidence="1">Uncharacterized protein</fullName>
    </submittedName>
</protein>
<proteinExistence type="predicted"/>
<dbReference type="AlphaFoldDB" id="A0AAV4WEY5"/>
<accession>A0AAV4WEY5</accession>
<dbReference type="EMBL" id="BPLQ01014457">
    <property type="protein sequence ID" value="GIY79875.1"/>
    <property type="molecule type" value="Genomic_DNA"/>
</dbReference>
<reference evidence="1 2" key="1">
    <citation type="submission" date="2021-06" db="EMBL/GenBank/DDBJ databases">
        <title>Caerostris darwini draft genome.</title>
        <authorList>
            <person name="Kono N."/>
            <person name="Arakawa K."/>
        </authorList>
    </citation>
    <scope>NUCLEOTIDE SEQUENCE [LARGE SCALE GENOMIC DNA]</scope>
</reference>
<organism evidence="1 2">
    <name type="scientific">Caerostris darwini</name>
    <dbReference type="NCBI Taxonomy" id="1538125"/>
    <lineage>
        <taxon>Eukaryota</taxon>
        <taxon>Metazoa</taxon>
        <taxon>Ecdysozoa</taxon>
        <taxon>Arthropoda</taxon>
        <taxon>Chelicerata</taxon>
        <taxon>Arachnida</taxon>
        <taxon>Araneae</taxon>
        <taxon>Araneomorphae</taxon>
        <taxon>Entelegynae</taxon>
        <taxon>Araneoidea</taxon>
        <taxon>Araneidae</taxon>
        <taxon>Caerostris</taxon>
    </lineage>
</organism>
<evidence type="ECO:0000313" key="2">
    <source>
        <dbReference type="Proteomes" id="UP001054837"/>
    </source>
</evidence>
<comment type="caution">
    <text evidence="1">The sequence shown here is derived from an EMBL/GenBank/DDBJ whole genome shotgun (WGS) entry which is preliminary data.</text>
</comment>
<keyword evidence="2" id="KW-1185">Reference proteome</keyword>
<gene>
    <name evidence="1" type="ORF">CDAR_423811</name>
</gene>